<reference evidence="2 3" key="1">
    <citation type="journal article" date="2014" name="Appl. Environ. Microbiol.">
        <title>Insights into the Microbial Degradation of Rubber and Gutta-Percha by Analysis of the Complete Genome of Nocardia nova SH22a.</title>
        <authorList>
            <person name="Luo Q."/>
            <person name="Hiessl S."/>
            <person name="Poehlein A."/>
            <person name="Daniel R."/>
            <person name="Steinbuchel A."/>
        </authorList>
    </citation>
    <scope>NUCLEOTIDE SEQUENCE [LARGE SCALE GENOMIC DNA]</scope>
    <source>
        <strain evidence="2">SH22a</strain>
    </source>
</reference>
<dbReference type="eggNOG" id="ENOG5032K8V">
    <property type="taxonomic scope" value="Bacteria"/>
</dbReference>
<dbReference type="STRING" id="1415166.NONO_c48080"/>
<dbReference type="AlphaFoldDB" id="W5TK38"/>
<keyword evidence="1" id="KW-1133">Transmembrane helix</keyword>
<dbReference type="Proteomes" id="UP000019150">
    <property type="component" value="Chromosome"/>
</dbReference>
<proteinExistence type="predicted"/>
<evidence type="ECO:0000256" key="1">
    <source>
        <dbReference type="SAM" id="Phobius"/>
    </source>
</evidence>
<evidence type="ECO:0008006" key="4">
    <source>
        <dbReference type="Google" id="ProtNLM"/>
    </source>
</evidence>
<accession>W5TK38</accession>
<feature type="transmembrane region" description="Helical" evidence="1">
    <location>
        <begin position="16"/>
        <end position="36"/>
    </location>
</feature>
<dbReference type="PATRIC" id="fig|1415166.3.peg.4954"/>
<evidence type="ECO:0000313" key="3">
    <source>
        <dbReference type="Proteomes" id="UP000019150"/>
    </source>
</evidence>
<organism evidence="2 3">
    <name type="scientific">Nocardia nova SH22a</name>
    <dbReference type="NCBI Taxonomy" id="1415166"/>
    <lineage>
        <taxon>Bacteria</taxon>
        <taxon>Bacillati</taxon>
        <taxon>Actinomycetota</taxon>
        <taxon>Actinomycetes</taxon>
        <taxon>Mycobacteriales</taxon>
        <taxon>Nocardiaceae</taxon>
        <taxon>Nocardia</taxon>
    </lineage>
</organism>
<dbReference type="RefSeq" id="WP_025350987.1">
    <property type="nucleotide sequence ID" value="NZ_CP006850.1"/>
</dbReference>
<keyword evidence="1" id="KW-0812">Transmembrane</keyword>
<sequence length="98" mass="10207">MHTVTTIAKSLGEVTLIALILGAGLPVIFAAGIRLWSAEPAVAGEAATTRRGSIVQIAAYACFALVAIAVLLGIVYIAKDFVSHTFDIQLFGAKPPKK</sequence>
<dbReference type="OrthoDB" id="4470785at2"/>
<dbReference type="HOGENOM" id="CLU_176213_1_0_11"/>
<gene>
    <name evidence="2" type="ORF">NONO_c48080</name>
</gene>
<dbReference type="EMBL" id="CP006850">
    <property type="protein sequence ID" value="AHH19592.1"/>
    <property type="molecule type" value="Genomic_DNA"/>
</dbReference>
<protein>
    <recommendedName>
        <fullName evidence="4">Transmembrane protein</fullName>
    </recommendedName>
</protein>
<keyword evidence="3" id="KW-1185">Reference proteome</keyword>
<feature type="transmembrane region" description="Helical" evidence="1">
    <location>
        <begin position="57"/>
        <end position="78"/>
    </location>
</feature>
<keyword evidence="1" id="KW-0472">Membrane</keyword>
<evidence type="ECO:0000313" key="2">
    <source>
        <dbReference type="EMBL" id="AHH19592.1"/>
    </source>
</evidence>
<name>W5TK38_9NOCA</name>
<dbReference type="KEGG" id="nno:NONO_c48080"/>